<evidence type="ECO:0000259" key="2">
    <source>
        <dbReference type="SMART" id="SM00903"/>
    </source>
</evidence>
<accession>A0A9X3NFE7</accession>
<dbReference type="GO" id="GO:0042602">
    <property type="term" value="F:riboflavin reductase (NADPH) activity"/>
    <property type="evidence" value="ECO:0007669"/>
    <property type="project" value="TreeGrafter"/>
</dbReference>
<dbReference type="EMBL" id="JAPDDP010000122">
    <property type="protein sequence ID" value="MDA0185558.1"/>
    <property type="molecule type" value="Genomic_DNA"/>
</dbReference>
<evidence type="ECO:0000313" key="4">
    <source>
        <dbReference type="Proteomes" id="UP001147653"/>
    </source>
</evidence>
<evidence type="ECO:0000256" key="1">
    <source>
        <dbReference type="ARBA" id="ARBA00023002"/>
    </source>
</evidence>
<keyword evidence="1" id="KW-0560">Oxidoreductase</keyword>
<dbReference type="PANTHER" id="PTHR30466">
    <property type="entry name" value="FLAVIN REDUCTASE"/>
    <property type="match status" value="1"/>
</dbReference>
<organism evidence="3 4">
    <name type="scientific">Solirubrobacter phytolaccae</name>
    <dbReference type="NCBI Taxonomy" id="1404360"/>
    <lineage>
        <taxon>Bacteria</taxon>
        <taxon>Bacillati</taxon>
        <taxon>Actinomycetota</taxon>
        <taxon>Thermoleophilia</taxon>
        <taxon>Solirubrobacterales</taxon>
        <taxon>Solirubrobacteraceae</taxon>
        <taxon>Solirubrobacter</taxon>
    </lineage>
</organism>
<comment type="caution">
    <text evidence="3">The sequence shown here is derived from an EMBL/GenBank/DDBJ whole genome shotgun (WGS) entry which is preliminary data.</text>
</comment>
<evidence type="ECO:0000313" key="3">
    <source>
        <dbReference type="EMBL" id="MDA0185558.1"/>
    </source>
</evidence>
<gene>
    <name evidence="3" type="ORF">OJ997_34960</name>
</gene>
<dbReference type="GO" id="GO:0010181">
    <property type="term" value="F:FMN binding"/>
    <property type="evidence" value="ECO:0007669"/>
    <property type="project" value="InterPro"/>
</dbReference>
<feature type="domain" description="Flavin reductase like" evidence="2">
    <location>
        <begin position="9"/>
        <end position="146"/>
    </location>
</feature>
<dbReference type="Pfam" id="PF01613">
    <property type="entry name" value="Flavin_Reduct"/>
    <property type="match status" value="1"/>
</dbReference>
<name>A0A9X3NFE7_9ACTN</name>
<dbReference type="InterPro" id="IPR012349">
    <property type="entry name" value="Split_barrel_FMN-bd"/>
</dbReference>
<sequence length="156" mass="16960">MSGAFEGIVGDLEYPMFIVTAPGPLGCLVGFTTQSSIDPPRFIVCLSHKNRTYREGHNAPALGVHAVPADAEDLARLFGGETTDKTDKFARTDWREGPHGVPILARCENWFVGRVLTRVDAGDHDAFLLEPITGESGAGDEFTFHRAKRIDPGHEA</sequence>
<dbReference type="PANTHER" id="PTHR30466:SF15">
    <property type="entry name" value="POSSIBLE OXIDOREDUCTASE"/>
    <property type="match status" value="1"/>
</dbReference>
<reference evidence="3" key="1">
    <citation type="submission" date="2022-10" db="EMBL/GenBank/DDBJ databases">
        <title>The WGS of Solirubrobacter phytolaccae KCTC 29190.</title>
        <authorList>
            <person name="Jiang Z."/>
        </authorList>
    </citation>
    <scope>NUCLEOTIDE SEQUENCE</scope>
    <source>
        <strain evidence="3">KCTC 29190</strain>
    </source>
</reference>
<dbReference type="InterPro" id="IPR050268">
    <property type="entry name" value="NADH-dep_flavin_reductase"/>
</dbReference>
<protein>
    <submittedName>
        <fullName evidence="3">Flavin reductase family protein</fullName>
    </submittedName>
</protein>
<dbReference type="AlphaFoldDB" id="A0A9X3NFE7"/>
<proteinExistence type="predicted"/>
<dbReference type="SUPFAM" id="SSF50475">
    <property type="entry name" value="FMN-binding split barrel"/>
    <property type="match status" value="1"/>
</dbReference>
<dbReference type="Proteomes" id="UP001147653">
    <property type="component" value="Unassembled WGS sequence"/>
</dbReference>
<dbReference type="InterPro" id="IPR002563">
    <property type="entry name" value="Flavin_Rdtase-like_dom"/>
</dbReference>
<keyword evidence="4" id="KW-1185">Reference proteome</keyword>
<dbReference type="Gene3D" id="2.30.110.10">
    <property type="entry name" value="Electron Transport, Fmn-binding Protein, Chain A"/>
    <property type="match status" value="1"/>
</dbReference>
<dbReference type="SMART" id="SM00903">
    <property type="entry name" value="Flavin_Reduct"/>
    <property type="match status" value="1"/>
</dbReference>
<dbReference type="RefSeq" id="WP_270030065.1">
    <property type="nucleotide sequence ID" value="NZ_JAPDDP010000122.1"/>
</dbReference>